<evidence type="ECO:0000313" key="4">
    <source>
        <dbReference type="Proteomes" id="UP000562682"/>
    </source>
</evidence>
<dbReference type="InterPro" id="IPR013736">
    <property type="entry name" value="Xaa-Pro_dipept_C"/>
</dbReference>
<organism evidence="3 4">
    <name type="scientific">Fusarium denticulatum</name>
    <dbReference type="NCBI Taxonomy" id="48507"/>
    <lineage>
        <taxon>Eukaryota</taxon>
        <taxon>Fungi</taxon>
        <taxon>Dikarya</taxon>
        <taxon>Ascomycota</taxon>
        <taxon>Pezizomycotina</taxon>
        <taxon>Sordariomycetes</taxon>
        <taxon>Hypocreomycetidae</taxon>
        <taxon>Hypocreales</taxon>
        <taxon>Nectriaceae</taxon>
        <taxon>Fusarium</taxon>
        <taxon>Fusarium fujikuroi species complex</taxon>
    </lineage>
</organism>
<gene>
    <name evidence="3" type="ORF">FDENT_6458</name>
</gene>
<dbReference type="Gene3D" id="1.10.3020.10">
    <property type="entry name" value="alpha-amino acid ester hydrolase ( Helical cap domain)"/>
    <property type="match status" value="1"/>
</dbReference>
<dbReference type="SUPFAM" id="SSF49785">
    <property type="entry name" value="Galactose-binding domain-like"/>
    <property type="match status" value="1"/>
</dbReference>
<keyword evidence="1 3" id="KW-0378">Hydrolase</keyword>
<reference evidence="3 4" key="1">
    <citation type="submission" date="2020-05" db="EMBL/GenBank/DDBJ databases">
        <title>Identification and distribution of gene clusters putatively required for synthesis of sphingolipid metabolism inhibitors in phylogenetically diverse species of the filamentous fungus Fusarium.</title>
        <authorList>
            <person name="Kim H.-S."/>
            <person name="Busman M."/>
            <person name="Brown D.W."/>
            <person name="Divon H."/>
            <person name="Uhlig S."/>
            <person name="Proctor R.H."/>
        </authorList>
    </citation>
    <scope>NUCLEOTIDE SEQUENCE [LARGE SCALE GENOMIC DNA]</scope>
    <source>
        <strain evidence="3 4">NRRL 25311</strain>
    </source>
</reference>
<evidence type="ECO:0000256" key="1">
    <source>
        <dbReference type="ARBA" id="ARBA00022801"/>
    </source>
</evidence>
<dbReference type="EMBL" id="JAAOAK010000171">
    <property type="protein sequence ID" value="KAF5684971.1"/>
    <property type="molecule type" value="Genomic_DNA"/>
</dbReference>
<evidence type="ECO:0000313" key="3">
    <source>
        <dbReference type="EMBL" id="KAF5684971.1"/>
    </source>
</evidence>
<dbReference type="GO" id="GO:0008239">
    <property type="term" value="F:dipeptidyl-peptidase activity"/>
    <property type="evidence" value="ECO:0007669"/>
    <property type="project" value="InterPro"/>
</dbReference>
<dbReference type="Proteomes" id="UP000562682">
    <property type="component" value="Unassembled WGS sequence"/>
</dbReference>
<dbReference type="Pfam" id="PF08530">
    <property type="entry name" value="PepX_C"/>
    <property type="match status" value="1"/>
</dbReference>
<dbReference type="Pfam" id="PF02129">
    <property type="entry name" value="Peptidase_S15"/>
    <property type="match status" value="1"/>
</dbReference>
<accession>A0A8H5U945</accession>
<dbReference type="InterPro" id="IPR029058">
    <property type="entry name" value="AB_hydrolase_fold"/>
</dbReference>
<dbReference type="InterPro" id="IPR000383">
    <property type="entry name" value="Xaa-Pro-like_dom"/>
</dbReference>
<dbReference type="Gene3D" id="3.40.50.1820">
    <property type="entry name" value="alpha/beta hydrolase"/>
    <property type="match status" value="1"/>
</dbReference>
<dbReference type="SUPFAM" id="SSF53474">
    <property type="entry name" value="alpha/beta-Hydrolases"/>
    <property type="match status" value="1"/>
</dbReference>
<comment type="caution">
    <text evidence="3">The sequence shown here is derived from an EMBL/GenBank/DDBJ whole genome shotgun (WGS) entry which is preliminary data.</text>
</comment>
<dbReference type="NCBIfam" id="TIGR00976">
    <property type="entry name" value="CocE_NonD"/>
    <property type="match status" value="1"/>
</dbReference>
<feature type="domain" description="Xaa-Pro dipeptidyl-peptidase C-terminal" evidence="2">
    <location>
        <begin position="312"/>
        <end position="456"/>
    </location>
</feature>
<dbReference type="SMART" id="SM00939">
    <property type="entry name" value="PepX_C"/>
    <property type="match status" value="1"/>
</dbReference>
<dbReference type="InterPro" id="IPR005674">
    <property type="entry name" value="CocE/Ser_esterase"/>
</dbReference>
<proteinExistence type="predicted"/>
<keyword evidence="4" id="KW-1185">Reference proteome</keyword>
<dbReference type="InterPro" id="IPR008979">
    <property type="entry name" value="Galactose-bd-like_sf"/>
</dbReference>
<protein>
    <submittedName>
        <fullName evidence="3">Hydrolase</fullName>
    </submittedName>
</protein>
<sequence>MAATRKFLGKAFDRLIGKQLCLPPETCNYATQVVTIPLPDVPTLAATLYQPLGQSPLGTVLVRGPYGRGLMIATGSARVFASRGYQVLFVSSRGTFGSTGTFNGGSSEARDGHGVVTWMRQQPWYTGSFATLGMSYSGFTQWALLSDPPSDMVAAVILAAPHDYAKHVWGTGAFNMQHISWSHTIVTQETASLVERYKAMDTLKYLLPIIQAVPLADGVNSHFSGPRAAPWLSHAINCPDPDDPSWAPLRHNQALDRTNIPVLLITGWQDIFFEQTMEQYERLSTRGCTVSLIVGPWTHLQILNKTSAPTMLEWLHRYVAGDKSVRKMMPVQIYVQGLTTSEWLELPSWPPSTTPHTLYLAGRNELSHQPPPAHTEPSSFVFDPADPTPAVGGPMLTGGGTVDDSTLTARRDVVTFTSEPISRTMKVLGKPCVRITHSSDRQCFDLLILAALVDRH</sequence>
<dbReference type="AlphaFoldDB" id="A0A8H5U945"/>
<dbReference type="Gene3D" id="2.60.120.260">
    <property type="entry name" value="Galactose-binding domain-like"/>
    <property type="match status" value="1"/>
</dbReference>
<evidence type="ECO:0000259" key="2">
    <source>
        <dbReference type="SMART" id="SM00939"/>
    </source>
</evidence>
<name>A0A8H5U945_9HYPO</name>